<sequence>MLKKGDIVLVPFSFTDLKTTKLRPSVVLWVDKGGNDITVCFITTQNLAQVSAEEFIIETSDAEFLQTGLKTASKVKVAKIVTIDRNLIIRKLGQLENELLQKLDDCLHITFQLKNC</sequence>
<name>A0A2T1LW15_9CHRO</name>
<dbReference type="SUPFAM" id="SSF50118">
    <property type="entry name" value="Cell growth inhibitor/plasmid maintenance toxic component"/>
    <property type="match status" value="1"/>
</dbReference>
<evidence type="ECO:0000313" key="4">
    <source>
        <dbReference type="Proteomes" id="UP000239001"/>
    </source>
</evidence>
<evidence type="ECO:0000256" key="1">
    <source>
        <dbReference type="ARBA" id="ARBA00007521"/>
    </source>
</evidence>
<reference evidence="3 4" key="2">
    <citation type="submission" date="2018-03" db="EMBL/GenBank/DDBJ databases">
        <authorList>
            <person name="Keele B.F."/>
        </authorList>
    </citation>
    <scope>NUCLEOTIDE SEQUENCE [LARGE SCALE GENOMIC DNA]</scope>
    <source>
        <strain evidence="3 4">CCALA 016</strain>
    </source>
</reference>
<evidence type="ECO:0000256" key="2">
    <source>
        <dbReference type="ARBA" id="ARBA00022649"/>
    </source>
</evidence>
<gene>
    <name evidence="3" type="ORF">C7H19_15000</name>
</gene>
<dbReference type="GO" id="GO:0003677">
    <property type="term" value="F:DNA binding"/>
    <property type="evidence" value="ECO:0007669"/>
    <property type="project" value="InterPro"/>
</dbReference>
<keyword evidence="4" id="KW-1185">Reference proteome</keyword>
<protein>
    <submittedName>
        <fullName evidence="3">PemK family protein</fullName>
    </submittedName>
</protein>
<evidence type="ECO:0000313" key="3">
    <source>
        <dbReference type="EMBL" id="PSF36047.1"/>
    </source>
</evidence>
<dbReference type="OrthoDB" id="129822at2"/>
<dbReference type="AlphaFoldDB" id="A0A2T1LW15"/>
<proteinExistence type="inferred from homology"/>
<dbReference type="Proteomes" id="UP000239001">
    <property type="component" value="Unassembled WGS sequence"/>
</dbReference>
<dbReference type="Pfam" id="PF02452">
    <property type="entry name" value="PemK_toxin"/>
    <property type="match status" value="1"/>
</dbReference>
<dbReference type="EMBL" id="PXOH01000016">
    <property type="protein sequence ID" value="PSF36047.1"/>
    <property type="molecule type" value="Genomic_DNA"/>
</dbReference>
<accession>A0A2T1LW15</accession>
<dbReference type="InterPro" id="IPR011067">
    <property type="entry name" value="Plasmid_toxin/cell-grow_inhib"/>
</dbReference>
<dbReference type="RefSeq" id="WP_106457693.1">
    <property type="nucleotide sequence ID" value="NZ_PXOH01000016.1"/>
</dbReference>
<dbReference type="InterPro" id="IPR003477">
    <property type="entry name" value="PemK-like"/>
</dbReference>
<organism evidence="3 4">
    <name type="scientific">Aphanothece hegewaldii CCALA 016</name>
    <dbReference type="NCBI Taxonomy" id="2107694"/>
    <lineage>
        <taxon>Bacteria</taxon>
        <taxon>Bacillati</taxon>
        <taxon>Cyanobacteriota</taxon>
        <taxon>Cyanophyceae</taxon>
        <taxon>Oscillatoriophycideae</taxon>
        <taxon>Chroococcales</taxon>
        <taxon>Aphanothecaceae</taxon>
        <taxon>Aphanothece</taxon>
    </lineage>
</organism>
<keyword evidence="2" id="KW-1277">Toxin-antitoxin system</keyword>
<comment type="similarity">
    <text evidence="1">Belongs to the PemK/MazF family.</text>
</comment>
<reference evidence="3 4" key="1">
    <citation type="submission" date="2018-03" db="EMBL/GenBank/DDBJ databases">
        <title>The ancient ancestry and fast evolution of plastids.</title>
        <authorList>
            <person name="Moore K.R."/>
            <person name="Magnabosco C."/>
            <person name="Momper L."/>
            <person name="Gold D.A."/>
            <person name="Bosak T."/>
            <person name="Fournier G.P."/>
        </authorList>
    </citation>
    <scope>NUCLEOTIDE SEQUENCE [LARGE SCALE GENOMIC DNA]</scope>
    <source>
        <strain evidence="3 4">CCALA 016</strain>
    </source>
</reference>
<comment type="caution">
    <text evidence="3">The sequence shown here is derived from an EMBL/GenBank/DDBJ whole genome shotgun (WGS) entry which is preliminary data.</text>
</comment>
<dbReference type="Gene3D" id="2.30.30.110">
    <property type="match status" value="1"/>
</dbReference>